<sequence>MVGAACFIVEGAGTKDVDGTYGRTDMACNGADVFRKPSTTFALLRRGSDDWCLVDLRSPSSTRWTHELYRSSLAGSTATASPPTFGWTEVVGSPPAPIVREAKVEHMVRSRSVAASGRGGHGHSWPLPGSRPGSDQGRRGALRALEATGRPSYVPTPMRASSASACRGSEERLRAASGGGRDAQKCLCCFRVVLVRPSARVPWGFVWDRDVHDRTGARVVESVLDGSPLGRWNFWQDLRGRPDLCVIESDQLIKVDGKWAWHDHEVGDQDGESASAAPPGHGTSIPIVLDFARPATRQLVPLRPQLEVNEATATLVLDWSMSKFDRARGWALCIQDVSSGDWYAVDGFTSTAMPLTSPKLNDVGAFRPDHLSAWVSAGLPSGRTYSACVASLGSSGWTAFSGMSRPLSLPKFRSACGKHRESQRRDDWPERPRFACPSRLIAGASAPVELVSGPRVFSAKRRRLLLEMIMQSPPTALPGPVRWGIRLHLGSLERGGAEREVVAVYRLEPGLAAHRWCQAQQSATFHGAAVSTWLCPGDVIASANGLTQPAAILREVRRGPGALVLLVERETEGPSGAEEDHAMQDPVSAAGALDDEEVLRLNSRLDQDAAKAAEEVEWFVMLPELEGKIVTTMVGTRLLDLGGQLKEMTEALAYPSLFKDAQERMRVEAHHPKVSTILEEITANRVTPTGRSSFSRRGTAWGGEGNGRSNESAHGTGGERRSAQFFNRRLSSQGANMHLLFMALRFAMANPSSNEKLLQDAIDLFGTASKDVQTSQAGTALVHRARSLLELWQWRRSCAQARTELAQAHQAMLKEEARGPPAVTDTPPYDLSELHRAVERAKPYSSEFTFEFTEATESLSRLRSANQRCMAQRRMDVVAADPKEHPSALEAAVVEAEKVGVDPGLLADVRRGVDEAKQRKHQEAQHDELFAAVQDLQGALGPRTVPPAGTSEQRRVRAALASSGLPGDHQLVLTAQGLLDDWENSHAALRAEVKLKNAEKRCLKGFKLTEQSAGPTLASTIAEVAQRGVSADMLEHAKRTLSTWREKQVNVCLENLQLAINTKSEEFLKEAIKDARVGGVPAHFLEDATQKLLRLRLEEEVTGSLTTAMESGDIEQLELAIQQAHNGMFVEEESPTLTSAVLQVHLRLWAREFNQVLKEKSISGMDRFVPTAREAMERSREALQTMAGSDAGEVAIRTLERELRALDLLLPKFENFAAVSSAESQLRRVLGAVEKYAQDLPFVIDRAREQLPRGLDAQLLQECVEQSQHHGKTVEALRSAVAQPDVPLMQLKSAIVTARLAGADQDLIDSGLSTLHARDPGLWQYTNTELELLLALTEADDIEELDVEGRFLRLQDAAEKAKRLSPPLSRDTLAEVDAVYLALAAEQSLKFAVRDAEAALANRWAPTEEISACVGNLEQARLSVEQSALRSVRDKMLGHADRLQYLLRGEAGARLDAKQRMAEIWMESHLQDLKLALRDAREAFVPEHLLAGIYTELRRRKLEFIAKDWRAASIAGNHQAALAYWHRGVALEAAKERSGEDWLRDHLPGMENKWTRGTTIVGQFKRDGGGSFGSQTWRENPYFFVRPVLDEEELDESGRETTPGGPIQVTVYAVEASASTATLEVHAVQNKQDVAMAGCGTQLLPGFQVLASSSPDQDVPHCSFQVDAQAEELQPVFIVPSVAVGEEGGFRLLVEASRPVEIVEVGPSQRLSWQLVAEEDVEWAARQPHSVVRGGGRPASGAPRLSWYRNPQFEVEYTGEEPAWQHDVFQPGTASSSVEKQSDDAEKPSAEEIPSTTPDELLFVLLVPVDKRHVHPAALHLLRNKQPQAQEGLRQNPWHHELLASSCGPKGSGYSTDSELGAVCVVQRKRDEKIIVVPSLESEQAVARYKIRFFSTASVAVTRV</sequence>
<dbReference type="Proteomes" id="UP001189429">
    <property type="component" value="Unassembled WGS sequence"/>
</dbReference>
<proteinExistence type="predicted"/>
<keyword evidence="3" id="KW-1185">Reference proteome</keyword>
<feature type="compositionally biased region" description="Basic and acidic residues" evidence="1">
    <location>
        <begin position="1780"/>
        <end position="1790"/>
    </location>
</feature>
<protein>
    <submittedName>
        <fullName evidence="2">Uncharacterized protein</fullName>
    </submittedName>
</protein>
<dbReference type="SUPFAM" id="SSF49758">
    <property type="entry name" value="Calpain large subunit, middle domain (domain III)"/>
    <property type="match status" value="1"/>
</dbReference>
<organism evidence="2 3">
    <name type="scientific">Prorocentrum cordatum</name>
    <dbReference type="NCBI Taxonomy" id="2364126"/>
    <lineage>
        <taxon>Eukaryota</taxon>
        <taxon>Sar</taxon>
        <taxon>Alveolata</taxon>
        <taxon>Dinophyceae</taxon>
        <taxon>Prorocentrales</taxon>
        <taxon>Prorocentraceae</taxon>
        <taxon>Prorocentrum</taxon>
    </lineage>
</organism>
<dbReference type="EMBL" id="CAUYUJ010016055">
    <property type="protein sequence ID" value="CAK0861243.1"/>
    <property type="molecule type" value="Genomic_DNA"/>
</dbReference>
<feature type="region of interest" description="Disordered" evidence="1">
    <location>
        <begin position="688"/>
        <end position="721"/>
    </location>
</feature>
<name>A0ABN9UMU6_9DINO</name>
<feature type="region of interest" description="Disordered" evidence="1">
    <location>
        <begin position="112"/>
        <end position="167"/>
    </location>
</feature>
<evidence type="ECO:0000256" key="1">
    <source>
        <dbReference type="SAM" id="MobiDB-lite"/>
    </source>
</evidence>
<gene>
    <name evidence="2" type="ORF">PCOR1329_LOCUS49986</name>
</gene>
<comment type="caution">
    <text evidence="2">The sequence shown here is derived from an EMBL/GenBank/DDBJ whole genome shotgun (WGS) entry which is preliminary data.</text>
</comment>
<evidence type="ECO:0000313" key="2">
    <source>
        <dbReference type="EMBL" id="CAK0861243.1"/>
    </source>
</evidence>
<dbReference type="InterPro" id="IPR036213">
    <property type="entry name" value="Calpain_III_sf"/>
</dbReference>
<accession>A0ABN9UMU6</accession>
<feature type="region of interest" description="Disordered" evidence="1">
    <location>
        <begin position="1772"/>
        <end position="1794"/>
    </location>
</feature>
<reference evidence="2" key="1">
    <citation type="submission" date="2023-10" db="EMBL/GenBank/DDBJ databases">
        <authorList>
            <person name="Chen Y."/>
            <person name="Shah S."/>
            <person name="Dougan E. K."/>
            <person name="Thang M."/>
            <person name="Chan C."/>
        </authorList>
    </citation>
    <scope>NUCLEOTIDE SEQUENCE [LARGE SCALE GENOMIC DNA]</scope>
</reference>
<evidence type="ECO:0000313" key="3">
    <source>
        <dbReference type="Proteomes" id="UP001189429"/>
    </source>
</evidence>